<dbReference type="Proteomes" id="UP000008782">
    <property type="component" value="Unassembled WGS sequence"/>
</dbReference>
<protein>
    <submittedName>
        <fullName evidence="1">F-box domain-containing protein</fullName>
    </submittedName>
</protein>
<evidence type="ECO:0000313" key="2">
    <source>
        <dbReference type="Proteomes" id="UP000008782"/>
    </source>
</evidence>
<organism evidence="2">
    <name type="scientific">Colletotrichum graminicola (strain M1.001 / M2 / FGSC 10212)</name>
    <name type="common">Maize anthracnose fungus</name>
    <name type="synonym">Glomerella graminicola</name>
    <dbReference type="NCBI Taxonomy" id="645133"/>
    <lineage>
        <taxon>Eukaryota</taxon>
        <taxon>Fungi</taxon>
        <taxon>Dikarya</taxon>
        <taxon>Ascomycota</taxon>
        <taxon>Pezizomycotina</taxon>
        <taxon>Sordariomycetes</taxon>
        <taxon>Hypocreomycetidae</taxon>
        <taxon>Glomerellales</taxon>
        <taxon>Glomerellaceae</taxon>
        <taxon>Colletotrichum</taxon>
        <taxon>Colletotrichum graminicola species complex</taxon>
    </lineage>
</organism>
<name>E3QEB6_COLGM</name>
<dbReference type="VEuPathDB" id="FungiDB:GLRG_04366"/>
<reference evidence="2" key="1">
    <citation type="journal article" date="2012" name="Nat. Genet.">
        <title>Lifestyle transitions in plant pathogenic Colletotrichum fungi deciphered by genome and transcriptome analyses.</title>
        <authorList>
            <person name="O'Connell R.J."/>
            <person name="Thon M.R."/>
            <person name="Hacquard S."/>
            <person name="Amyotte S.G."/>
            <person name="Kleemann J."/>
            <person name="Torres M.F."/>
            <person name="Damm U."/>
            <person name="Buiate E.A."/>
            <person name="Epstein L."/>
            <person name="Alkan N."/>
            <person name="Altmueller J."/>
            <person name="Alvarado-Balderrama L."/>
            <person name="Bauser C.A."/>
            <person name="Becker C."/>
            <person name="Birren B.W."/>
            <person name="Chen Z."/>
            <person name="Choi J."/>
            <person name="Crouch J.A."/>
            <person name="Duvick J.P."/>
            <person name="Farman M.A."/>
            <person name="Gan P."/>
            <person name="Heiman D."/>
            <person name="Henrissat B."/>
            <person name="Howard R.J."/>
            <person name="Kabbage M."/>
            <person name="Koch C."/>
            <person name="Kracher B."/>
            <person name="Kubo Y."/>
            <person name="Law A.D."/>
            <person name="Lebrun M.-H."/>
            <person name="Lee Y.-H."/>
            <person name="Miyara I."/>
            <person name="Moore N."/>
            <person name="Neumann U."/>
            <person name="Nordstroem K."/>
            <person name="Panaccione D.G."/>
            <person name="Panstruga R."/>
            <person name="Place M."/>
            <person name="Proctor R.H."/>
            <person name="Prusky D."/>
            <person name="Rech G."/>
            <person name="Reinhardt R."/>
            <person name="Rollins J.A."/>
            <person name="Rounsley S."/>
            <person name="Schardl C.L."/>
            <person name="Schwartz D.C."/>
            <person name="Shenoy N."/>
            <person name="Shirasu K."/>
            <person name="Sikhakolli U.R."/>
            <person name="Stueber K."/>
            <person name="Sukno S.A."/>
            <person name="Sweigard J.A."/>
            <person name="Takano Y."/>
            <person name="Takahara H."/>
            <person name="Trail F."/>
            <person name="van der Does H.C."/>
            <person name="Voll L.M."/>
            <person name="Will I."/>
            <person name="Young S."/>
            <person name="Zeng Q."/>
            <person name="Zhang J."/>
            <person name="Zhou S."/>
            <person name="Dickman M.B."/>
            <person name="Schulze-Lefert P."/>
            <person name="Ver Loren van Themaat E."/>
            <person name="Ma L.-J."/>
            <person name="Vaillancourt L.J."/>
        </authorList>
    </citation>
    <scope>NUCLEOTIDE SEQUENCE [LARGE SCALE GENOMIC DNA]</scope>
    <source>
        <strain evidence="2">M1.001 / M2 / FGSC 10212</strain>
    </source>
</reference>
<dbReference type="EMBL" id="GG697344">
    <property type="protein sequence ID" value="EFQ29222.1"/>
    <property type="molecule type" value="Genomic_DNA"/>
</dbReference>
<dbReference type="AlphaFoldDB" id="E3QEB6"/>
<dbReference type="RefSeq" id="XP_008093242.1">
    <property type="nucleotide sequence ID" value="XM_008095051.1"/>
</dbReference>
<dbReference type="OrthoDB" id="2322499at2759"/>
<proteinExistence type="predicted"/>
<evidence type="ECO:0000313" key="1">
    <source>
        <dbReference type="EMBL" id="EFQ29222.1"/>
    </source>
</evidence>
<gene>
    <name evidence="1" type="ORF">GLRG_04366</name>
</gene>
<dbReference type="GeneID" id="24409731"/>
<sequence length="61" mass="6686">MSSFQTAIQIIAALDDNAWGVLLPKLLAERTDAEKTENVTIEIIELCRRVNSQQLGKGSQG</sequence>
<dbReference type="HOGENOM" id="CLU_2922495_0_0_1"/>
<keyword evidence="2" id="KW-1185">Reference proteome</keyword>
<accession>E3QEB6</accession>